<dbReference type="PANTHER" id="PTHR23520">
    <property type="entry name" value="TRANSPORTER, PUTATIVE (AFU_ORTHOLOGUE AFUA_3G04000)-RELATED"/>
    <property type="match status" value="1"/>
</dbReference>
<evidence type="ECO:0000259" key="3">
    <source>
        <dbReference type="PROSITE" id="PS50850"/>
    </source>
</evidence>
<feature type="transmembrane region" description="Helical" evidence="2">
    <location>
        <begin position="185"/>
        <end position="202"/>
    </location>
</feature>
<organism evidence="4 5">
    <name type="scientific">Torulaspora delbrueckii</name>
    <name type="common">Yeast</name>
    <name type="synonym">Candida colliculosa</name>
    <dbReference type="NCBI Taxonomy" id="4950"/>
    <lineage>
        <taxon>Eukaryota</taxon>
        <taxon>Fungi</taxon>
        <taxon>Dikarya</taxon>
        <taxon>Ascomycota</taxon>
        <taxon>Saccharomycotina</taxon>
        <taxon>Saccharomycetes</taxon>
        <taxon>Saccharomycetales</taxon>
        <taxon>Saccharomycetaceae</taxon>
        <taxon>Torulaspora</taxon>
    </lineage>
</organism>
<dbReference type="FunCoup" id="G8ZZ75">
    <property type="interactions" value="166"/>
</dbReference>
<evidence type="ECO:0000313" key="5">
    <source>
        <dbReference type="Proteomes" id="UP000005627"/>
    </source>
</evidence>
<protein>
    <recommendedName>
        <fullName evidence="3">Major facilitator superfamily (MFS) profile domain-containing protein</fullName>
    </recommendedName>
</protein>
<proteinExistence type="predicted"/>
<dbReference type="OrthoDB" id="10027823at2759"/>
<dbReference type="SUPFAM" id="SSF103473">
    <property type="entry name" value="MFS general substrate transporter"/>
    <property type="match status" value="1"/>
</dbReference>
<dbReference type="GO" id="GO:0022857">
    <property type="term" value="F:transmembrane transporter activity"/>
    <property type="evidence" value="ECO:0007669"/>
    <property type="project" value="InterPro"/>
</dbReference>
<dbReference type="Pfam" id="PF07690">
    <property type="entry name" value="MFS_1"/>
    <property type="match status" value="1"/>
</dbReference>
<dbReference type="PANTHER" id="PTHR23520:SF2">
    <property type="entry name" value="ABR173CP"/>
    <property type="match status" value="1"/>
</dbReference>
<dbReference type="EMBL" id="HE616749">
    <property type="protein sequence ID" value="CCE93919.1"/>
    <property type="molecule type" value="Genomic_DNA"/>
</dbReference>
<dbReference type="PROSITE" id="PS50850">
    <property type="entry name" value="MFS"/>
    <property type="match status" value="1"/>
</dbReference>
<feature type="transmembrane region" description="Helical" evidence="2">
    <location>
        <begin position="79"/>
        <end position="96"/>
    </location>
</feature>
<feature type="domain" description="Major facilitator superfamily (MFS) profile" evidence="3">
    <location>
        <begin position="13"/>
        <end position="428"/>
    </location>
</feature>
<accession>G8ZZ75</accession>
<dbReference type="InterPro" id="IPR020846">
    <property type="entry name" value="MFS_dom"/>
</dbReference>
<dbReference type="Gene3D" id="1.20.1250.20">
    <property type="entry name" value="MFS general substrate transporter like domains"/>
    <property type="match status" value="2"/>
</dbReference>
<dbReference type="GO" id="GO:0000329">
    <property type="term" value="C:fungal-type vacuole membrane"/>
    <property type="evidence" value="ECO:0007669"/>
    <property type="project" value="TreeGrafter"/>
</dbReference>
<evidence type="ECO:0000313" key="4">
    <source>
        <dbReference type="EMBL" id="CCE93919.1"/>
    </source>
</evidence>
<evidence type="ECO:0000256" key="2">
    <source>
        <dbReference type="SAM" id="Phobius"/>
    </source>
</evidence>
<comment type="subcellular location">
    <subcellularLocation>
        <location evidence="1">Membrane</location>
        <topology evidence="1">Multi-pass membrane protein</topology>
    </subcellularLocation>
</comment>
<keyword evidence="2" id="KW-0812">Transmembrane</keyword>
<gene>
    <name evidence="4" type="primary">TDEL0H00600</name>
    <name evidence="4" type="ORF">TDEL_0H00600</name>
</gene>
<dbReference type="Proteomes" id="UP000005627">
    <property type="component" value="Chromosome 8"/>
</dbReference>
<keyword evidence="2" id="KW-0472">Membrane</keyword>
<name>G8ZZ75_TORDE</name>
<dbReference type="eggNOG" id="ENOG502QTZH">
    <property type="taxonomic scope" value="Eukaryota"/>
</dbReference>
<dbReference type="GeneID" id="11500925"/>
<feature type="transmembrane region" description="Helical" evidence="2">
    <location>
        <begin position="403"/>
        <end position="425"/>
    </location>
</feature>
<keyword evidence="5" id="KW-1185">Reference proteome</keyword>
<reference evidence="4 5" key="1">
    <citation type="journal article" date="2011" name="Proc. Natl. Acad. Sci. U.S.A.">
        <title>Evolutionary erosion of yeast sex chromosomes by mating-type switching accidents.</title>
        <authorList>
            <person name="Gordon J.L."/>
            <person name="Armisen D."/>
            <person name="Proux-Wera E."/>
            <person name="Oheigeartaigh S.S."/>
            <person name="Byrne K.P."/>
            <person name="Wolfe K.H."/>
        </authorList>
    </citation>
    <scope>NUCLEOTIDE SEQUENCE [LARGE SCALE GENOMIC DNA]</scope>
    <source>
        <strain evidence="5">ATCC 10662 / CBS 1146 / NBRC 0425 / NCYC 2629 / NRRL Y-866</strain>
    </source>
</reference>
<dbReference type="RefSeq" id="XP_003683130.1">
    <property type="nucleotide sequence ID" value="XM_003683082.1"/>
</dbReference>
<feature type="transmembrane region" description="Helical" evidence="2">
    <location>
        <begin position="16"/>
        <end position="37"/>
    </location>
</feature>
<feature type="transmembrane region" description="Helical" evidence="2">
    <location>
        <begin position="245"/>
        <end position="265"/>
    </location>
</feature>
<dbReference type="KEGG" id="tdl:TDEL_0H00600"/>
<evidence type="ECO:0000256" key="1">
    <source>
        <dbReference type="ARBA" id="ARBA00004141"/>
    </source>
</evidence>
<feature type="transmembrane region" description="Helical" evidence="2">
    <location>
        <begin position="49"/>
        <end position="67"/>
    </location>
</feature>
<dbReference type="InterPro" id="IPR011701">
    <property type="entry name" value="MFS"/>
</dbReference>
<sequence>MNVLKEISSASRDIKLLWASVFFRLFAYGLTNQVLTLFLNDLHLSESKIGWFMSLTLIGDVGCSYVLTWHADSWGRRRILVYGSVMMVLSGFIFAYSENFQLLLLFAIFGVISPSSDEVGPFKSIEESMIAHLTPHNKRPEVYAIHSLVGTTGAALGAIACGAFIDLLKYANLATTDLECYKLVFLLYAVFAMAKVIIMLLLSENTELEANHEEVSSPEALVNDEMAPLLQTAENRKRGLSKETIAVLLKLLAIFMLDSLGSGFMTSGWMVYYYAKVFLMSSFALGALFFVSKIVMASSTIPSSVMARTFGPVKATLLVQVPSGIFSILIPFAEACLPLSVILLNLHFATTAMDVIPRQVLLTNIIAAKDLTKVMGIVNIGKTLARCIGPIFTGLLASMDRLWCCYIISGVLVILADCLLAFWFLPVDFKLSKQLNTS</sequence>
<dbReference type="InParanoid" id="G8ZZ75"/>
<feature type="transmembrane region" description="Helical" evidence="2">
    <location>
        <begin position="143"/>
        <end position="165"/>
    </location>
</feature>
<dbReference type="HOGENOM" id="CLU_025894_2_0_1"/>
<keyword evidence="2" id="KW-1133">Transmembrane helix</keyword>
<dbReference type="AlphaFoldDB" id="G8ZZ75"/>
<dbReference type="InterPro" id="IPR036259">
    <property type="entry name" value="MFS_trans_sf"/>
</dbReference>